<reference evidence="3 4" key="1">
    <citation type="submission" date="2018-08" db="EMBL/GenBank/DDBJ databases">
        <title>Lysobacter soli KCTC 22011, whole genome shotgun sequence.</title>
        <authorList>
            <person name="Zhang X."/>
            <person name="Feng G."/>
            <person name="Zhu H."/>
        </authorList>
    </citation>
    <scope>NUCLEOTIDE SEQUENCE [LARGE SCALE GENOMIC DNA]</scope>
    <source>
        <strain evidence="3 4">KCTC 22011</strain>
    </source>
</reference>
<accession>A0A3D8VET7</accession>
<dbReference type="AlphaFoldDB" id="A0A3D8VET7"/>
<dbReference type="Proteomes" id="UP000256829">
    <property type="component" value="Unassembled WGS sequence"/>
</dbReference>
<keyword evidence="1" id="KW-0732">Signal</keyword>
<feature type="domain" description="PepSY" evidence="2">
    <location>
        <begin position="4"/>
        <end position="79"/>
    </location>
</feature>
<dbReference type="Pfam" id="PF13670">
    <property type="entry name" value="PepSY_2"/>
    <property type="match status" value="2"/>
</dbReference>
<evidence type="ECO:0000256" key="1">
    <source>
        <dbReference type="SAM" id="SignalP"/>
    </source>
</evidence>
<evidence type="ECO:0000313" key="3">
    <source>
        <dbReference type="EMBL" id="RDY67825.1"/>
    </source>
</evidence>
<keyword evidence="4" id="KW-1185">Reference proteome</keyword>
<proteinExistence type="predicted"/>
<sequence>MKKTIVLTALLSLSTVAFAQDAKPAAPLTEAQVRARLTEQGYTKVNDVKFEDGVWKADAHSAQGESVDVRLDAKTGQVYPDKQVANLSEADVRARLSAEGYTNVHDVDFEDGIWNAEADDPSGKDVELKLDPATGKVIGKEKD</sequence>
<name>A0A3D8VET7_9GAMM</name>
<feature type="signal peptide" evidence="1">
    <location>
        <begin position="1"/>
        <end position="19"/>
    </location>
</feature>
<feature type="chain" id="PRO_5017600205" evidence="1">
    <location>
        <begin position="20"/>
        <end position="143"/>
    </location>
</feature>
<evidence type="ECO:0000259" key="2">
    <source>
        <dbReference type="Pfam" id="PF13670"/>
    </source>
</evidence>
<feature type="domain" description="PepSY" evidence="2">
    <location>
        <begin position="86"/>
        <end position="140"/>
    </location>
</feature>
<protein>
    <submittedName>
        <fullName evidence="3">PepSY domain-containing protein</fullName>
    </submittedName>
</protein>
<organism evidence="3 4">
    <name type="scientific">Lysobacter soli</name>
    <dbReference type="NCBI Taxonomy" id="453783"/>
    <lineage>
        <taxon>Bacteria</taxon>
        <taxon>Pseudomonadati</taxon>
        <taxon>Pseudomonadota</taxon>
        <taxon>Gammaproteobacteria</taxon>
        <taxon>Lysobacterales</taxon>
        <taxon>Lysobacteraceae</taxon>
        <taxon>Lysobacter</taxon>
    </lineage>
</organism>
<comment type="caution">
    <text evidence="3">The sequence shown here is derived from an EMBL/GenBank/DDBJ whole genome shotgun (WGS) entry which is preliminary data.</text>
</comment>
<dbReference type="RefSeq" id="WP_115841948.1">
    <property type="nucleotide sequence ID" value="NZ_CP091317.1"/>
</dbReference>
<dbReference type="InterPro" id="IPR025711">
    <property type="entry name" value="PepSY"/>
</dbReference>
<dbReference type="EMBL" id="QTJR01000004">
    <property type="protein sequence ID" value="RDY67825.1"/>
    <property type="molecule type" value="Genomic_DNA"/>
</dbReference>
<gene>
    <name evidence="3" type="ORF">DX912_07910</name>
</gene>
<evidence type="ECO:0000313" key="4">
    <source>
        <dbReference type="Proteomes" id="UP000256829"/>
    </source>
</evidence>